<evidence type="ECO:0000313" key="4">
    <source>
        <dbReference type="Proteomes" id="UP001147747"/>
    </source>
</evidence>
<dbReference type="Proteomes" id="UP001147747">
    <property type="component" value="Unassembled WGS sequence"/>
</dbReference>
<dbReference type="AlphaFoldDB" id="A0A9X0B8J9"/>
<evidence type="ECO:0000313" key="3">
    <source>
        <dbReference type="EMBL" id="KAJ5392150.1"/>
    </source>
</evidence>
<feature type="region of interest" description="Disordered" evidence="1">
    <location>
        <begin position="170"/>
        <end position="190"/>
    </location>
</feature>
<comment type="caution">
    <text evidence="3">The sequence shown here is derived from an EMBL/GenBank/DDBJ whole genome shotgun (WGS) entry which is preliminary data.</text>
</comment>
<feature type="compositionally biased region" description="Polar residues" evidence="1">
    <location>
        <begin position="179"/>
        <end position="190"/>
    </location>
</feature>
<dbReference type="PANTHER" id="PTHR24148">
    <property type="entry name" value="ANKYRIN REPEAT DOMAIN-CONTAINING PROTEIN 39 HOMOLOG-RELATED"/>
    <property type="match status" value="1"/>
</dbReference>
<feature type="domain" description="Heterokaryon incompatibility" evidence="2">
    <location>
        <begin position="51"/>
        <end position="172"/>
    </location>
</feature>
<dbReference type="RefSeq" id="XP_056487828.1">
    <property type="nucleotide sequence ID" value="XM_056632277.1"/>
</dbReference>
<dbReference type="GeneID" id="81371257"/>
<organism evidence="3 4">
    <name type="scientific">Penicillium cosmopolitanum</name>
    <dbReference type="NCBI Taxonomy" id="1131564"/>
    <lineage>
        <taxon>Eukaryota</taxon>
        <taxon>Fungi</taxon>
        <taxon>Dikarya</taxon>
        <taxon>Ascomycota</taxon>
        <taxon>Pezizomycotina</taxon>
        <taxon>Eurotiomycetes</taxon>
        <taxon>Eurotiomycetidae</taxon>
        <taxon>Eurotiales</taxon>
        <taxon>Aspergillaceae</taxon>
        <taxon>Penicillium</taxon>
    </lineage>
</organism>
<evidence type="ECO:0000256" key="1">
    <source>
        <dbReference type="SAM" id="MobiDB-lite"/>
    </source>
</evidence>
<evidence type="ECO:0000259" key="2">
    <source>
        <dbReference type="Pfam" id="PF06985"/>
    </source>
</evidence>
<dbReference type="InterPro" id="IPR010730">
    <property type="entry name" value="HET"/>
</dbReference>
<dbReference type="PANTHER" id="PTHR24148:SF64">
    <property type="entry name" value="HETEROKARYON INCOMPATIBILITY DOMAIN-CONTAINING PROTEIN"/>
    <property type="match status" value="1"/>
</dbReference>
<accession>A0A9X0B8J9</accession>
<dbReference type="OrthoDB" id="4341849at2759"/>
<proteinExistence type="predicted"/>
<dbReference type="EMBL" id="JAPZBU010000008">
    <property type="protein sequence ID" value="KAJ5392150.1"/>
    <property type="molecule type" value="Genomic_DNA"/>
</dbReference>
<keyword evidence="4" id="KW-1185">Reference proteome</keyword>
<protein>
    <recommendedName>
        <fullName evidence="2">Heterokaryon incompatibility domain-containing protein</fullName>
    </recommendedName>
</protein>
<reference evidence="3" key="1">
    <citation type="submission" date="2022-12" db="EMBL/GenBank/DDBJ databases">
        <authorList>
            <person name="Petersen C."/>
        </authorList>
    </citation>
    <scope>NUCLEOTIDE SEQUENCE</scope>
    <source>
        <strain evidence="3">IBT 29677</strain>
    </source>
</reference>
<reference evidence="3" key="2">
    <citation type="journal article" date="2023" name="IMA Fungus">
        <title>Comparative genomic study of the Penicillium genus elucidates a diverse pangenome and 15 lateral gene transfer events.</title>
        <authorList>
            <person name="Petersen C."/>
            <person name="Sorensen T."/>
            <person name="Nielsen M.R."/>
            <person name="Sondergaard T.E."/>
            <person name="Sorensen J.L."/>
            <person name="Fitzpatrick D.A."/>
            <person name="Frisvad J.C."/>
            <person name="Nielsen K.L."/>
        </authorList>
    </citation>
    <scope>NUCLEOTIDE SEQUENCE</scope>
    <source>
        <strain evidence="3">IBT 29677</strain>
    </source>
</reference>
<gene>
    <name evidence="3" type="ORF">N7509_007640</name>
</gene>
<sequence length="190" mass="21574">MAKDQYYHVPLPGSRYTRVIHLDPATDPTTPIQCRLQHISLDDHPEWDGDYTAVSYTWESQRPSRSIGCHDGSLLVTVTCEEALRHLRHETDVAKLWVDSICIDQTTGGLTERNSQVALMGQIYKCARKVVVWLGPSDVYIKTAIDTIRDLVSPLEDDLGLDRRESQRQLQERARALSRSESQNTPVSML</sequence>
<name>A0A9X0B8J9_9EURO</name>
<dbReference type="Pfam" id="PF06985">
    <property type="entry name" value="HET"/>
    <property type="match status" value="1"/>
</dbReference>
<dbReference type="InterPro" id="IPR052895">
    <property type="entry name" value="HetReg/Transcr_Mod"/>
</dbReference>